<feature type="non-terminal residue" evidence="2">
    <location>
        <position position="199"/>
    </location>
</feature>
<reference evidence="2" key="1">
    <citation type="submission" date="2015-12" db="EMBL/GenBank/DDBJ databases">
        <title>De novo transcriptome assembly of four potential Pierce s Disease insect vectors from Arizona vineyards.</title>
        <authorList>
            <person name="Tassone E.E."/>
        </authorList>
    </citation>
    <scope>NUCLEOTIDE SEQUENCE</scope>
</reference>
<dbReference type="Pfam" id="PF26215">
    <property type="entry name" value="HTH_animal"/>
    <property type="match status" value="1"/>
</dbReference>
<sequence length="199" mass="23797">MLKIKLGFHVKRKLKTMFPFSYASPPRGGIWFRYEDDVFVVFNNNVCDIDDFLVQINDFHKNIKFDWERESNNCLPLLDLLCIRNGTSIEFDIYRKPSNNNRYILNSSNHCQQHNNAVFNSMINRLLRIPLTNKRFQNEVRFIINIAVFNAFDSRLIDNLIRRHKVKLYRKNCTTLDSKKEVCKYVSLPYDRFVTRGFK</sequence>
<protein>
    <recommendedName>
        <fullName evidence="1">Helix-turn-helix domain-containing protein</fullName>
    </recommendedName>
</protein>
<proteinExistence type="predicted"/>
<organism evidence="2">
    <name type="scientific">Clastoptera arizonana</name>
    <name type="common">Arizona spittle bug</name>
    <dbReference type="NCBI Taxonomy" id="38151"/>
    <lineage>
        <taxon>Eukaryota</taxon>
        <taxon>Metazoa</taxon>
        <taxon>Ecdysozoa</taxon>
        <taxon>Arthropoda</taxon>
        <taxon>Hexapoda</taxon>
        <taxon>Insecta</taxon>
        <taxon>Pterygota</taxon>
        <taxon>Neoptera</taxon>
        <taxon>Paraneoptera</taxon>
        <taxon>Hemiptera</taxon>
        <taxon>Auchenorrhyncha</taxon>
        <taxon>Cercopoidea</taxon>
        <taxon>Clastopteridae</taxon>
        <taxon>Clastoptera</taxon>
    </lineage>
</organism>
<dbReference type="PANTHER" id="PTHR21301">
    <property type="entry name" value="REVERSE TRANSCRIPTASE"/>
    <property type="match status" value="1"/>
</dbReference>
<evidence type="ECO:0000313" key="2">
    <source>
        <dbReference type="EMBL" id="JAS24194.1"/>
    </source>
</evidence>
<dbReference type="InterPro" id="IPR058912">
    <property type="entry name" value="HTH_animal"/>
</dbReference>
<evidence type="ECO:0000259" key="1">
    <source>
        <dbReference type="Pfam" id="PF26215"/>
    </source>
</evidence>
<name>A0A1B6DER7_9HEMI</name>
<dbReference type="EMBL" id="GEDC01013104">
    <property type="protein sequence ID" value="JAS24194.1"/>
    <property type="molecule type" value="Transcribed_RNA"/>
</dbReference>
<gene>
    <name evidence="2" type="ORF">g.30943</name>
</gene>
<dbReference type="PANTHER" id="PTHR21301:SF10">
    <property type="entry name" value="REVERSE TRANSCRIPTASE DOMAIN-CONTAINING PROTEIN"/>
    <property type="match status" value="1"/>
</dbReference>
<feature type="domain" description="Helix-turn-helix" evidence="1">
    <location>
        <begin position="102"/>
        <end position="162"/>
    </location>
</feature>
<accession>A0A1B6DER7</accession>
<dbReference type="AlphaFoldDB" id="A0A1B6DER7"/>